<dbReference type="AlphaFoldDB" id="A0A239VF04"/>
<dbReference type="GO" id="GO:0005524">
    <property type="term" value="F:ATP binding"/>
    <property type="evidence" value="ECO:0007669"/>
    <property type="project" value="InterPro"/>
</dbReference>
<protein>
    <submittedName>
        <fullName evidence="3">Competence protein ComM</fullName>
    </submittedName>
</protein>
<dbReference type="OrthoDB" id="9813147at2"/>
<evidence type="ECO:0000256" key="1">
    <source>
        <dbReference type="ARBA" id="ARBA00006354"/>
    </source>
</evidence>
<organism evidence="3 4">
    <name type="scientific">Dermatophilus congolensis</name>
    <dbReference type="NCBI Taxonomy" id="1863"/>
    <lineage>
        <taxon>Bacteria</taxon>
        <taxon>Bacillati</taxon>
        <taxon>Actinomycetota</taxon>
        <taxon>Actinomycetes</taxon>
        <taxon>Micrococcales</taxon>
        <taxon>Dermatophilaceae</taxon>
        <taxon>Dermatophilus</taxon>
    </lineage>
</organism>
<proteinExistence type="inferred from homology"/>
<evidence type="ECO:0000259" key="2">
    <source>
        <dbReference type="SMART" id="SM00382"/>
    </source>
</evidence>
<dbReference type="InterPro" id="IPR025158">
    <property type="entry name" value="Mg_chelat-rel_C"/>
</dbReference>
<dbReference type="GeneID" id="63459324"/>
<evidence type="ECO:0000313" key="3">
    <source>
        <dbReference type="EMBL" id="SNV20737.1"/>
    </source>
</evidence>
<dbReference type="InterPro" id="IPR000523">
    <property type="entry name" value="Mg_chelatse_chII-like_cat_dom"/>
</dbReference>
<dbReference type="SUPFAM" id="SSF54211">
    <property type="entry name" value="Ribosomal protein S5 domain 2-like"/>
    <property type="match status" value="1"/>
</dbReference>
<dbReference type="SMART" id="SM00382">
    <property type="entry name" value="AAA"/>
    <property type="match status" value="1"/>
</dbReference>
<dbReference type="KEGG" id="dco:SAMEA4475696_1088"/>
<dbReference type="InterPro" id="IPR004482">
    <property type="entry name" value="Mg_chelat-rel"/>
</dbReference>
<reference evidence="3 4" key="1">
    <citation type="submission" date="2017-06" db="EMBL/GenBank/DDBJ databases">
        <authorList>
            <consortium name="Pathogen Informatics"/>
        </authorList>
    </citation>
    <scope>NUCLEOTIDE SEQUENCE [LARGE SCALE GENOMIC DNA]</scope>
    <source>
        <strain evidence="3 4">NCTC13039</strain>
    </source>
</reference>
<gene>
    <name evidence="3" type="primary">comM</name>
    <name evidence="3" type="ORF">SAMEA4475696_01088</name>
</gene>
<dbReference type="RefSeq" id="WP_084440966.1">
    <property type="nucleotide sequence ID" value="NZ_LT906453.1"/>
</dbReference>
<dbReference type="Gene3D" id="3.30.230.10">
    <property type="match status" value="1"/>
</dbReference>
<dbReference type="EMBL" id="LT906453">
    <property type="protein sequence ID" value="SNV20737.1"/>
    <property type="molecule type" value="Genomic_DNA"/>
</dbReference>
<dbReference type="Pfam" id="PF13541">
    <property type="entry name" value="ChlI"/>
    <property type="match status" value="1"/>
</dbReference>
<dbReference type="STRING" id="1121387.GCA_000429885_01000"/>
<accession>A0A239VF04</accession>
<evidence type="ECO:0000313" key="4">
    <source>
        <dbReference type="Proteomes" id="UP000242637"/>
    </source>
</evidence>
<dbReference type="Pfam" id="PF01078">
    <property type="entry name" value="Mg_chelatase"/>
    <property type="match status" value="1"/>
</dbReference>
<dbReference type="Proteomes" id="UP000242637">
    <property type="component" value="Chromosome 1"/>
</dbReference>
<dbReference type="InterPro" id="IPR020568">
    <property type="entry name" value="Ribosomal_Su5_D2-typ_SF"/>
</dbReference>
<sequence>MTGLGRTCSGTLLGLSGALIQVEADVSPGLPTFLVSGMPDAACRQATERVKAAVIHSGFPRLDCRVVVNLSPASLPKTGAGFDLAIAMAVLASQEALPPETIDRVLHIGELGLDGSLKPISGVLPLVLEAVAQGCTTVLVPPANAAEAALVSGARVFAVSSLAEAVKFHLVGRTGNDACAQAGFSPVQAEVSSASVSVCRNMSDVAGQEEARFALEVAAAGGHHMALVGPPGAGKTLLAECLAGLLPPLSDVQALESTVVHSVLAKLDNAGLVKRAPFVAPHHGASATALIGGGGNAGAVRPGLISLAHNGVLFLDEAPEIKPSVLQALRQPLESGEIVVARARGSARFPARFQLVLAANPCPCGNAFGKGAQCRCSSKAQRDYLGRLAGPLLDRVDVQLQVQRVSRAALRAPRAESSAVIAQRVKKARERQNHRWANQPWSLNAHVPGPRLRDGEFQLPAAATSDIDRALDRGTLTLRGYDRVLRLAWTVADLSEKDRPTREDVGLALGLRSRLGAAA</sequence>
<name>A0A239VF04_9MICO</name>
<dbReference type="InterPro" id="IPR003593">
    <property type="entry name" value="AAA+_ATPase"/>
</dbReference>
<dbReference type="InterPro" id="IPR014721">
    <property type="entry name" value="Ribsml_uS5_D2-typ_fold_subgr"/>
</dbReference>
<feature type="domain" description="AAA+ ATPase" evidence="2">
    <location>
        <begin position="221"/>
        <end position="406"/>
    </location>
</feature>
<dbReference type="CDD" id="cd00009">
    <property type="entry name" value="AAA"/>
    <property type="match status" value="1"/>
</dbReference>
<dbReference type="PANTHER" id="PTHR32039:SF7">
    <property type="entry name" value="COMPETENCE PROTEIN COMM"/>
    <property type="match status" value="1"/>
</dbReference>
<dbReference type="Pfam" id="PF13335">
    <property type="entry name" value="Mg_chelatase_C"/>
    <property type="match status" value="1"/>
</dbReference>
<dbReference type="PANTHER" id="PTHR32039">
    <property type="entry name" value="MAGNESIUM-CHELATASE SUBUNIT CHLI"/>
    <property type="match status" value="1"/>
</dbReference>
<keyword evidence="4" id="KW-1185">Reference proteome</keyword>
<comment type="similarity">
    <text evidence="1">Belongs to the Mg-chelatase subunits D/I family. ComM subfamily.</text>
</comment>
<dbReference type="InterPro" id="IPR045006">
    <property type="entry name" value="CHLI-like"/>
</dbReference>
<dbReference type="InterPro" id="IPR027417">
    <property type="entry name" value="P-loop_NTPase"/>
</dbReference>
<dbReference type="NCBIfam" id="TIGR00368">
    <property type="entry name" value="YifB family Mg chelatase-like AAA ATPase"/>
    <property type="match status" value="1"/>
</dbReference>
<dbReference type="SUPFAM" id="SSF52540">
    <property type="entry name" value="P-loop containing nucleoside triphosphate hydrolases"/>
    <property type="match status" value="1"/>
</dbReference>
<dbReference type="Gene3D" id="3.40.50.300">
    <property type="entry name" value="P-loop containing nucleotide triphosphate hydrolases"/>
    <property type="match status" value="1"/>
</dbReference>